<dbReference type="Pfam" id="PF12022">
    <property type="entry name" value="COG2_C"/>
    <property type="match status" value="1"/>
</dbReference>
<dbReference type="GO" id="GO:0016020">
    <property type="term" value="C:membrane"/>
    <property type="evidence" value="ECO:0007669"/>
    <property type="project" value="InterPro"/>
</dbReference>
<proteinExistence type="predicted"/>
<name>A0A7R9ZUC0_9STRA</name>
<evidence type="ECO:0000256" key="1">
    <source>
        <dbReference type="SAM" id="MobiDB-lite"/>
    </source>
</evidence>
<dbReference type="InterPro" id="IPR009316">
    <property type="entry name" value="COG2"/>
</dbReference>
<dbReference type="AlphaFoldDB" id="A0A7R9ZUC0"/>
<gene>
    <name evidence="3" type="ORF">PARE0329_LOCUS753</name>
</gene>
<feature type="region of interest" description="Disordered" evidence="1">
    <location>
        <begin position="571"/>
        <end position="597"/>
    </location>
</feature>
<dbReference type="GO" id="GO:0006891">
    <property type="term" value="P:intra-Golgi vesicle-mediated transport"/>
    <property type="evidence" value="ECO:0007669"/>
    <property type="project" value="TreeGrafter"/>
</dbReference>
<dbReference type="GO" id="GO:0015031">
    <property type="term" value="P:protein transport"/>
    <property type="evidence" value="ECO:0007669"/>
    <property type="project" value="InterPro"/>
</dbReference>
<feature type="domain" description="COG complex component COG2 C-terminal" evidence="2">
    <location>
        <begin position="464"/>
        <end position="789"/>
    </location>
</feature>
<organism evidence="3">
    <name type="scientific">Pseudo-nitzschia arenysensis</name>
    <dbReference type="NCBI Taxonomy" id="697910"/>
    <lineage>
        <taxon>Eukaryota</taxon>
        <taxon>Sar</taxon>
        <taxon>Stramenopiles</taxon>
        <taxon>Ochrophyta</taxon>
        <taxon>Bacillariophyta</taxon>
        <taxon>Bacillariophyceae</taxon>
        <taxon>Bacillariophycidae</taxon>
        <taxon>Bacillariales</taxon>
        <taxon>Bacillariaceae</taxon>
        <taxon>Pseudo-nitzschia</taxon>
    </lineage>
</organism>
<dbReference type="PANTHER" id="PTHR12961">
    <property type="entry name" value="CONSERVED OLIGOMERIC GOLGI COMPLEX COMPONENT 2"/>
    <property type="match status" value="1"/>
</dbReference>
<sequence length="827" mass="91035">MTESTSDFIPTAMSTSALENKLKDLKEKSIKQSQVLTAKLASSQSGQNLLHIGTSLQTLPPDLHSLLTQLHPVLSCTESAEKEYLQRLQKLVDCGNDIRFEERRVGNARECAGLYEDLVAAENRLRKDPSQTREKVVPWAEGDSYSSGLVDQVSMLERCAQTTLFLVKELQASNDIVAAMTATNAILSSDPSSNSLPSMRTSLDQDSERAQFLMKLAPRIRRLESDTISALSFWTEQILKRIQDQKRFQKDQQLSEEKIENAFETPSENDLQLMIGHCMRGLALLGRGKEVENIFARVAIMPLIRSKISIGRLDEGGPRGECTGLKSLLEDIVVSVAGAFGPVLELAEVMFDLGTKVEVDLITGGVWVPIATALMTDAGIKMAIFSPGIASILQSNYTVLDKFLSELASRLLASQDADVPRSSQATIDKSSTEKLYFTPKVSAKSARLAQERIYSHAKTAEFSKKWNLPIYYQLRFGDCCTRLNKAIGDTTRDGWTADVFSGDAAAGNTLRNDVGFELSFFLELYDILQGLWRPDVILRPLTNRFLRGAVQLIGRSVAFIKDGMVGELKFGEDTDAQNGDGNVDDHGPGAPLTSSKPYSWGDSAPDVAAVAWELAILETSLSHDYVSTVCATMSAEGTKNSEIRPLVSEVLKDASAQIHPLVERAWNEIIVKLLIEKCSGVLGAVKGVVATYRMTNRPPPTQASPYVKTILRPLKEFSDEVSLRIPDYIGNKWKVAVLTEITSRYSVAVEELITTVRRTEVALQNRRTRRVASGGVSDGDKVKLQLFLDFEAFCRDMQEVGVDPSSVTGITKLKDLTKEGAGMVQEK</sequence>
<dbReference type="EMBL" id="HBEH01001015">
    <property type="protein sequence ID" value="CAD8344118.1"/>
    <property type="molecule type" value="Transcribed_RNA"/>
</dbReference>
<dbReference type="GO" id="GO:0017119">
    <property type="term" value="C:Golgi transport complex"/>
    <property type="evidence" value="ECO:0007669"/>
    <property type="project" value="TreeGrafter"/>
</dbReference>
<dbReference type="PANTHER" id="PTHR12961:SF0">
    <property type="entry name" value="CONSERVED OLIGOMERIC GOLGI COMPLEX SUBUNIT 2"/>
    <property type="match status" value="1"/>
</dbReference>
<protein>
    <recommendedName>
        <fullName evidence="2">COG complex component COG2 C-terminal domain-containing protein</fullName>
    </recommendedName>
</protein>
<evidence type="ECO:0000259" key="2">
    <source>
        <dbReference type="Pfam" id="PF12022"/>
    </source>
</evidence>
<dbReference type="GO" id="GO:0007030">
    <property type="term" value="P:Golgi organization"/>
    <property type="evidence" value="ECO:0007669"/>
    <property type="project" value="InterPro"/>
</dbReference>
<evidence type="ECO:0000313" key="3">
    <source>
        <dbReference type="EMBL" id="CAD8344118.1"/>
    </source>
</evidence>
<reference evidence="3" key="1">
    <citation type="submission" date="2021-01" db="EMBL/GenBank/DDBJ databases">
        <authorList>
            <person name="Corre E."/>
            <person name="Pelletier E."/>
            <person name="Niang G."/>
            <person name="Scheremetjew M."/>
            <person name="Finn R."/>
            <person name="Kale V."/>
            <person name="Holt S."/>
            <person name="Cochrane G."/>
            <person name="Meng A."/>
            <person name="Brown T."/>
            <person name="Cohen L."/>
        </authorList>
    </citation>
    <scope>NUCLEOTIDE SEQUENCE</scope>
    <source>
        <strain evidence="3">B593</strain>
    </source>
</reference>
<dbReference type="InterPro" id="IPR024603">
    <property type="entry name" value="COG_complex_COG2_C"/>
</dbReference>
<accession>A0A7R9ZUC0</accession>